<comment type="caution">
    <text evidence="3">The sequence shown here is derived from an EMBL/GenBank/DDBJ whole genome shotgun (WGS) entry which is preliminary data.</text>
</comment>
<dbReference type="GO" id="GO:0046983">
    <property type="term" value="F:protein dimerization activity"/>
    <property type="evidence" value="ECO:0007669"/>
    <property type="project" value="InterPro"/>
</dbReference>
<feature type="region of interest" description="Disordered" evidence="1">
    <location>
        <begin position="149"/>
        <end position="177"/>
    </location>
</feature>
<dbReference type="InterPro" id="IPR012337">
    <property type="entry name" value="RNaseH-like_sf"/>
</dbReference>
<name>A0A3M7T595_BRAPC</name>
<gene>
    <name evidence="3" type="ORF">BpHYR1_024753</name>
</gene>
<feature type="compositionally biased region" description="Basic and acidic residues" evidence="1">
    <location>
        <begin position="156"/>
        <end position="169"/>
    </location>
</feature>
<evidence type="ECO:0000313" key="4">
    <source>
        <dbReference type="Proteomes" id="UP000276133"/>
    </source>
</evidence>
<dbReference type="Proteomes" id="UP000276133">
    <property type="component" value="Unassembled WGS sequence"/>
</dbReference>
<feature type="domain" description="HAT C-terminal dimerisation" evidence="2">
    <location>
        <begin position="199"/>
        <end position="241"/>
    </location>
</feature>
<keyword evidence="4" id="KW-1185">Reference proteome</keyword>
<protein>
    <recommendedName>
        <fullName evidence="2">HAT C-terminal dimerisation domain-containing protein</fullName>
    </recommendedName>
</protein>
<evidence type="ECO:0000313" key="3">
    <source>
        <dbReference type="EMBL" id="RNA43253.1"/>
    </source>
</evidence>
<reference evidence="3 4" key="1">
    <citation type="journal article" date="2018" name="Sci. Rep.">
        <title>Genomic signatures of local adaptation to the degree of environmental predictability in rotifers.</title>
        <authorList>
            <person name="Franch-Gras L."/>
            <person name="Hahn C."/>
            <person name="Garcia-Roger E.M."/>
            <person name="Carmona M.J."/>
            <person name="Serra M."/>
            <person name="Gomez A."/>
        </authorList>
    </citation>
    <scope>NUCLEOTIDE SEQUENCE [LARGE SCALE GENOMIC DNA]</scope>
    <source>
        <strain evidence="3">HYR1</strain>
    </source>
</reference>
<dbReference type="SUPFAM" id="SSF53098">
    <property type="entry name" value="Ribonuclease H-like"/>
    <property type="match status" value="1"/>
</dbReference>
<sequence>MLLAVRHILGGDTARNLSDNITCILDEFSILRKTKFFTTDNVSTMLQMSKNLGLKRIPCISHLLNLFVSNCLKAIKQTIIRNEENFPSENPYMTTQEIEANDNQALEKCISIASYFNHSTMMKEELMKKQSEIIDSSFQLSNKDVIKLSSTNKNHSTHENKSKQRKEVQMSDSSDDETEIEINWRSVEKEIMNYKLEPKTNRLTEFWNDNKNKYPILFKYFKTLASAQATSTPSERIFSRTSYQVFGSSWLVVGSSWQLVVVGGWLLVVVVSVCG</sequence>
<dbReference type="Pfam" id="PF05699">
    <property type="entry name" value="Dimer_Tnp_hAT"/>
    <property type="match status" value="1"/>
</dbReference>
<organism evidence="3 4">
    <name type="scientific">Brachionus plicatilis</name>
    <name type="common">Marine rotifer</name>
    <name type="synonym">Brachionus muelleri</name>
    <dbReference type="NCBI Taxonomy" id="10195"/>
    <lineage>
        <taxon>Eukaryota</taxon>
        <taxon>Metazoa</taxon>
        <taxon>Spiralia</taxon>
        <taxon>Gnathifera</taxon>
        <taxon>Rotifera</taxon>
        <taxon>Eurotatoria</taxon>
        <taxon>Monogononta</taxon>
        <taxon>Pseudotrocha</taxon>
        <taxon>Ploima</taxon>
        <taxon>Brachionidae</taxon>
        <taxon>Brachionus</taxon>
    </lineage>
</organism>
<proteinExistence type="predicted"/>
<evidence type="ECO:0000256" key="1">
    <source>
        <dbReference type="SAM" id="MobiDB-lite"/>
    </source>
</evidence>
<evidence type="ECO:0000259" key="2">
    <source>
        <dbReference type="Pfam" id="PF05699"/>
    </source>
</evidence>
<dbReference type="InterPro" id="IPR008906">
    <property type="entry name" value="HATC_C_dom"/>
</dbReference>
<dbReference type="EMBL" id="REGN01000246">
    <property type="protein sequence ID" value="RNA43253.1"/>
    <property type="molecule type" value="Genomic_DNA"/>
</dbReference>
<accession>A0A3M7T595</accession>
<dbReference type="AlphaFoldDB" id="A0A3M7T595"/>